<evidence type="ECO:0000256" key="2">
    <source>
        <dbReference type="SAM" id="MobiDB-lite"/>
    </source>
</evidence>
<protein>
    <submittedName>
        <fullName evidence="3">Uncharacterized protein</fullName>
    </submittedName>
</protein>
<keyword evidence="1" id="KW-0175">Coiled coil</keyword>
<feature type="region of interest" description="Disordered" evidence="2">
    <location>
        <begin position="1487"/>
        <end position="1522"/>
    </location>
</feature>
<accession>A0A7L8Y999</accession>
<evidence type="ECO:0000256" key="1">
    <source>
        <dbReference type="SAM" id="Coils"/>
    </source>
</evidence>
<reference evidence="3" key="1">
    <citation type="journal article" date="2021" name="Virology (Lond)">
        <title>Novel and diverse mycoviruses co-inhabiting the hypogeous ectomycorrhizal fungus Picoa juniperi.</title>
        <authorList>
            <person name="Sahin E."/>
            <person name="Keskin E."/>
            <person name="Akata I."/>
        </authorList>
    </citation>
    <scope>NUCLEOTIDE SEQUENCE</scope>
    <source>
        <strain evidence="3">ANK_VIR-90</strain>
    </source>
</reference>
<feature type="coiled-coil region" evidence="1">
    <location>
        <begin position="304"/>
        <end position="348"/>
    </location>
</feature>
<feature type="compositionally biased region" description="Gly residues" evidence="2">
    <location>
        <begin position="1492"/>
        <end position="1510"/>
    </location>
</feature>
<dbReference type="EMBL" id="MT876191">
    <property type="protein sequence ID" value="QOI17267.1"/>
    <property type="molecule type" value="Genomic_RNA"/>
</dbReference>
<name>A0A7L8Y999_9VIRU</name>
<proteinExistence type="predicted"/>
<sequence length="1822" mass="203828">MNGGFIISSICALAYTTMNSQSPPVPTSQVNQFVSAWPLFSDQDIRVTTSRDTSRRTKKCVNKYTSGYIRGRNAYQSRNFTGAYVSKQAHKPRTLPGAFVPNKRDNKGSCPMLKGTHYGGILLSEEQLARKEARRMESHAAYLVREARRQEIRAARALEIEQFNATLQRQQERYWARHFAPKIVAQISFRRADYIGWLFTSFPFSYISSIVGEDELECFYTRKIGEHFVRIPAPATNCTRRAKADNIGLTGVEKNPGPPTFIPYVAGPPVANFPSPWHVRDHSTVITEIKKSIDDLSLTVANVAHDLGDQINKLSDNLRSLRLEMSNIEATEKQVDEITRGLIDLSQEYHNDMTKVVDSLNHNVSHIKVIESALGMSNDLPLDIPVPPPAPKVELKYAETKSCLTTFIESVLECTPTHNELISQYNSLISSSTTHFPIVSFQVIFSAVDLATFSNFLNVLNDRFGVKIVFIYTDGTPQYTNPGNHIEFVPYTGVFHKDRFLREGVLTQYCLVHDLIHFLKHDSEGIFSRWNFYSLVNKLVEPDDSFAHEGTLRDRSSDQEQVAKITSTAVEELAGSRIVVSEFLYGADPPNINSTFSGARIPSTLLRIRPNLFDRLTVPDFGRASISSQFCLEYPDNSGRFSNSQSFSYTYHRFLFDIRVRDVRSNQLAPHDLFSSQLNIRPRIEADAELDFLQLISSNYENVKMFFLNQHSLTVDDMRNALSALSHNRFDSLRAYRSILAFESEIFVRFTSIRHFALNASRGQNYFRLFFNMWRWYLLRVIESCSIPAGISISFCNFSNDLSFDGHYRMTPWEEYGHNNPNMRNLSFIHLSSLIDTQAIPNVPVRHNLWPERDLFGRDSNGYATAGIGSLDPAIEFALPGNPRISSSVLADQLMSGDAVFIDASRLTDVQLRIILISYVQHNVSRTPLFSTRASHISDPAYQGIRDIHFSTYPDLYNEDVSQDNLYPTRFIIHWGNRYSISNAINHFDSYFLGMGTPDPTAIFLNYHPTRYEILACIREYTQQTHAGNDAIGAFDLLSSISNAYLSVDSPVVRPGAPVVPVSAFGVNGLMLPSARTSSGYFDSFVPDLPSEMMHDILEISVFEPYEQLHAFCYNVFCIASSINWPSFSLSCTGTLIQSFTGPNVNARFLQQLRDSIFYRRSDSLISPWMYYHRSACALMYMFAPRERTVLSVVNTLGSDYFALLPITQLNFSIYFVHPYNHLWMNDILPRHAFLPIKNTLPTWPADVRAEPLELVNPTLTPTVRVAADLDPFSGRAFVQGGGQCANLQYYVSVNAGFFPDQFGVNRPSFRGDAILSQFPNSYDLISFSAWNKPFQSEFPAPVNDFAPVFCAPIGSTDPLCHYVVPGMVHSFNVSQNRIRANGVKLFPTTDQNAVGNARAISSAWALMHQFKRQEFVSISYIPPPGFSFEMGPVNDFSLFVMRERSTGAFSGIYMGQSDAADFSHGTEIISKANALHFPSHLANAEPRSFFGKGGNGKGSGKGSGSGPNGSGPPDANVLRSRFGPVKPQINQQTFINEKPLHRDKNVRVSHFSINHDHISLPKPDVTKKDILTENTPNARNQLADAAAIVKIQEEINALTSRLATLQSQQPMTQQTQIISSPVQNILSPKVHNAHLIPKVISRSASAASNPYVNDIPITRSIAPDPSHIRNAAIASFISQYDNDNMNRTFNQPSAPTTQIKTRASKHVSTKPTPHSGNLRSAINAARADQVQAFIPTQQMKDTGGQNIASYRPTGAVYSGRSDMPAEIKETNDAQAAHIQLQGHHMQPIAPNIPGFSNTEGPVGVVDASNDSLFGHLNFSGR</sequence>
<evidence type="ECO:0000313" key="3">
    <source>
        <dbReference type="EMBL" id="QOI17267.1"/>
    </source>
</evidence>
<organism evidence="3">
    <name type="scientific">Picoa juniperi mycovirus 2</name>
    <dbReference type="NCBI Taxonomy" id="2778519"/>
    <lineage>
        <taxon>Viruses</taxon>
        <taxon>Riboviria</taxon>
    </lineage>
</organism>